<feature type="compositionally biased region" description="Low complexity" evidence="9">
    <location>
        <begin position="519"/>
        <end position="529"/>
    </location>
</feature>
<evidence type="ECO:0000256" key="3">
    <source>
        <dbReference type="ARBA" id="ARBA00022454"/>
    </source>
</evidence>
<dbReference type="Gene3D" id="2.60.200.20">
    <property type="match status" value="1"/>
</dbReference>
<dbReference type="SUPFAM" id="SSF52113">
    <property type="entry name" value="BRCT domain"/>
    <property type="match status" value="1"/>
</dbReference>
<evidence type="ECO:0000259" key="10">
    <source>
        <dbReference type="PROSITE" id="PS50006"/>
    </source>
</evidence>
<keyword evidence="12" id="KW-1185">Reference proteome</keyword>
<feature type="compositionally biased region" description="Basic and acidic residues" evidence="9">
    <location>
        <begin position="558"/>
        <end position="567"/>
    </location>
</feature>
<dbReference type="CDD" id="cd22667">
    <property type="entry name" value="FHA_NBN"/>
    <property type="match status" value="1"/>
</dbReference>
<organism evidence="11 12">
    <name type="scientific">Mya arenaria</name>
    <name type="common">Soft-shell clam</name>
    <dbReference type="NCBI Taxonomy" id="6604"/>
    <lineage>
        <taxon>Eukaryota</taxon>
        <taxon>Metazoa</taxon>
        <taxon>Spiralia</taxon>
        <taxon>Lophotrochozoa</taxon>
        <taxon>Mollusca</taxon>
        <taxon>Bivalvia</taxon>
        <taxon>Autobranchia</taxon>
        <taxon>Heteroconchia</taxon>
        <taxon>Euheterodonta</taxon>
        <taxon>Imparidentia</taxon>
        <taxon>Neoheterodontei</taxon>
        <taxon>Myida</taxon>
        <taxon>Myoidea</taxon>
        <taxon>Myidae</taxon>
        <taxon>Mya</taxon>
    </lineage>
</organism>
<evidence type="ECO:0000256" key="1">
    <source>
        <dbReference type="ARBA" id="ARBA00004123"/>
    </source>
</evidence>
<evidence type="ECO:0000256" key="6">
    <source>
        <dbReference type="ARBA" id="ARBA00023242"/>
    </source>
</evidence>
<feature type="compositionally biased region" description="Basic and acidic residues" evidence="9">
    <location>
        <begin position="339"/>
        <end position="349"/>
    </location>
</feature>
<feature type="region of interest" description="Disordered" evidence="9">
    <location>
        <begin position="693"/>
        <end position="728"/>
    </location>
</feature>
<evidence type="ECO:0000256" key="8">
    <source>
        <dbReference type="ARBA" id="ARBA00044757"/>
    </source>
</evidence>
<dbReference type="Pfam" id="PF00498">
    <property type="entry name" value="FHA"/>
    <property type="match status" value="1"/>
</dbReference>
<comment type="similarity">
    <text evidence="8">Belongs to the Nibrin family.</text>
</comment>
<dbReference type="CDD" id="cd17741">
    <property type="entry name" value="BRCT_nibrin"/>
    <property type="match status" value="1"/>
</dbReference>
<dbReference type="EMBL" id="CP111019">
    <property type="protein sequence ID" value="WAR13147.1"/>
    <property type="molecule type" value="Genomic_DNA"/>
</dbReference>
<dbReference type="PROSITE" id="PS50006">
    <property type="entry name" value="FHA_DOMAIN"/>
    <property type="match status" value="1"/>
</dbReference>
<dbReference type="InterPro" id="IPR032429">
    <property type="entry name" value="Nibrin_BRCT2"/>
</dbReference>
<dbReference type="Proteomes" id="UP001164746">
    <property type="component" value="Chromosome 8"/>
</dbReference>
<feature type="compositionally biased region" description="Polar residues" evidence="9">
    <location>
        <begin position="312"/>
        <end position="323"/>
    </location>
</feature>
<dbReference type="Pfam" id="PF16508">
    <property type="entry name" value="NIBRIN_BRCT_II"/>
    <property type="match status" value="1"/>
</dbReference>
<dbReference type="SMART" id="SM00240">
    <property type="entry name" value="FHA"/>
    <property type="match status" value="1"/>
</dbReference>
<reference evidence="11" key="1">
    <citation type="submission" date="2022-11" db="EMBL/GenBank/DDBJ databases">
        <title>Centuries of genome instability and evolution in soft-shell clam transmissible cancer (bioRxiv).</title>
        <authorList>
            <person name="Hart S.F.M."/>
            <person name="Yonemitsu M.A."/>
            <person name="Giersch R.M."/>
            <person name="Beal B.F."/>
            <person name="Arriagada G."/>
            <person name="Davis B.W."/>
            <person name="Ostrander E.A."/>
            <person name="Goff S.P."/>
            <person name="Metzger M.J."/>
        </authorList>
    </citation>
    <scope>NUCLEOTIDE SEQUENCE</scope>
    <source>
        <strain evidence="11">MELC-2E11</strain>
        <tissue evidence="11">Siphon/mantle</tissue>
    </source>
</reference>
<evidence type="ECO:0000256" key="4">
    <source>
        <dbReference type="ARBA" id="ARBA00022763"/>
    </source>
</evidence>
<feature type="compositionally biased region" description="Polar residues" evidence="9">
    <location>
        <begin position="441"/>
        <end position="450"/>
    </location>
</feature>
<dbReference type="InterPro" id="IPR040227">
    <property type="entry name" value="Nibrin-rel"/>
</dbReference>
<comment type="subcellular location">
    <subcellularLocation>
        <location evidence="2">Chromosome</location>
    </subcellularLocation>
    <subcellularLocation>
        <location evidence="1">Nucleus</location>
    </subcellularLocation>
</comment>
<feature type="region of interest" description="Disordered" evidence="9">
    <location>
        <begin position="294"/>
        <end position="595"/>
    </location>
</feature>
<evidence type="ECO:0000313" key="12">
    <source>
        <dbReference type="Proteomes" id="UP001164746"/>
    </source>
</evidence>
<proteinExistence type="inferred from homology"/>
<dbReference type="InterPro" id="IPR036420">
    <property type="entry name" value="BRCT_dom_sf"/>
</dbReference>
<dbReference type="PANTHER" id="PTHR12162:SF0">
    <property type="entry name" value="NIBRIN"/>
    <property type="match status" value="1"/>
</dbReference>
<sequence length="728" mass="80931">MWYIISSSNPDQKIVILCEKTYVVGRRDCDVLVVGDATVSRKHAEISMTHSEGNLGDVKRLPMLRLKDVSKFGSYVNGKKIDGEHLLSDGDRLYFGSPKSAFMAVFEPLALTTSCLDVSAKKSVRQQLITLGGHMTSEWQRGCSLLVMSKISVTIKAICALVSQCPIVTPDYLAAMVTHLQGTTEKPDPFNFTPNLAETQLDPSEVSFKSDIRRKTLFQGKTFVFLSAKQFKKMSFAIELAGGVPVLMEEGGEKSVLLANQTIVMSCQEGGLSHKARAWVTRVQQMLDRTTRMSQLRRQGVDSQAKVDETRLSVQTQSQTTQRKSPKVVELQKKVSPQPEKDRNSKQEKMTSNQSNTPNRKRGRATELEEEDPGSLSKRMKAEPVTPGKLAQQFASTSKSSTPHEDSSHAPKSSTDSKKSRRLQKLDEWDEDDEFDFSSVDIITTPTSGSGKVIKQAPSPQRASSPNRSRSRSPHHQTKGNKNKRQKETETVNETTAHKTIANRNVRSRSKSPAPSPKSPSKSSRSKASGQTSGQAGIIEVKTEVLSPEPRAGQVIYDRTRTKQERVMEDDDDTGDTKQGVLQPGVPSGFLTTTKPIQGQVERHRDYEEDTELPSGVVQVEMVSLVARRPRPPEQGAGDCPEGFTRWRGKVVRNYKKFRKNSNAGCEALPRIIGGSDLEVHVAQRSKELDDWFRDTMQAESQQSKDDEKAEQMFNFDRGASSGKRRGR</sequence>
<keyword evidence="4" id="KW-0227">DNA damage</keyword>
<gene>
    <name evidence="11" type="ORF">MAR_027327</name>
</gene>
<evidence type="ECO:0000256" key="2">
    <source>
        <dbReference type="ARBA" id="ARBA00004286"/>
    </source>
</evidence>
<dbReference type="SUPFAM" id="SSF49879">
    <property type="entry name" value="SMAD/FHA domain"/>
    <property type="match status" value="1"/>
</dbReference>
<dbReference type="Gene3D" id="3.40.50.10190">
    <property type="entry name" value="BRCT domain"/>
    <property type="match status" value="1"/>
</dbReference>
<name>A0ABY7ET53_MYAAR</name>
<accession>A0ABY7ET53</accession>
<evidence type="ECO:0000256" key="5">
    <source>
        <dbReference type="ARBA" id="ARBA00023204"/>
    </source>
</evidence>
<dbReference type="Gene3D" id="3.40.50.10980">
    <property type="entry name" value="Nibrin, BRCT2 domain"/>
    <property type="match status" value="1"/>
</dbReference>
<feature type="compositionally biased region" description="Low complexity" evidence="9">
    <location>
        <begin position="456"/>
        <end position="468"/>
    </location>
</feature>
<evidence type="ECO:0000256" key="9">
    <source>
        <dbReference type="SAM" id="MobiDB-lite"/>
    </source>
</evidence>
<evidence type="ECO:0000313" key="11">
    <source>
        <dbReference type="EMBL" id="WAR13147.1"/>
    </source>
</evidence>
<protein>
    <submittedName>
        <fullName evidence="11">NBN-like protein</fullName>
    </submittedName>
</protein>
<dbReference type="SMART" id="SM01348">
    <property type="entry name" value="Nbs1_C"/>
    <property type="match status" value="1"/>
</dbReference>
<dbReference type="InterPro" id="IPR013908">
    <property type="entry name" value="Nibrin_C"/>
</dbReference>
<keyword evidence="7" id="KW-0131">Cell cycle</keyword>
<dbReference type="Pfam" id="PF08599">
    <property type="entry name" value="Nbs1_C"/>
    <property type="match status" value="1"/>
</dbReference>
<dbReference type="PANTHER" id="PTHR12162">
    <property type="entry name" value="NIBRIN-RELATED"/>
    <property type="match status" value="1"/>
</dbReference>
<feature type="compositionally biased region" description="Basic residues" evidence="9">
    <location>
        <begin position="469"/>
        <end position="485"/>
    </location>
</feature>
<keyword evidence="6" id="KW-0539">Nucleus</keyword>
<keyword evidence="5" id="KW-0234">DNA repair</keyword>
<dbReference type="InterPro" id="IPR043014">
    <property type="entry name" value="Nibrin_BRCT2_sf"/>
</dbReference>
<keyword evidence="3" id="KW-0158">Chromosome</keyword>
<feature type="domain" description="FHA" evidence="10">
    <location>
        <begin position="22"/>
        <end position="81"/>
    </location>
</feature>
<dbReference type="InterPro" id="IPR008984">
    <property type="entry name" value="SMAD_FHA_dom_sf"/>
</dbReference>
<evidence type="ECO:0000256" key="7">
    <source>
        <dbReference type="ARBA" id="ARBA00023306"/>
    </source>
</evidence>
<dbReference type="InterPro" id="IPR000253">
    <property type="entry name" value="FHA_dom"/>
</dbReference>